<dbReference type="OrthoDB" id="9774843at2"/>
<dbReference type="AlphaFoldDB" id="A0A372FTN4"/>
<reference evidence="3 4" key="1">
    <citation type="submission" date="2018-08" db="EMBL/GenBank/DDBJ databases">
        <title>Verrucosispora craniellae sp. nov., isolated from a marine sponge in the South China Sea.</title>
        <authorList>
            <person name="Li L."/>
            <person name="Lin H.W."/>
        </authorList>
    </citation>
    <scope>NUCLEOTIDE SEQUENCE [LARGE SCALE GENOMIC DNA]</scope>
    <source>
        <strain evidence="3 4">LHW63014</strain>
    </source>
</reference>
<comment type="similarity">
    <text evidence="1 2">Belongs to the enoyl-CoA hydratase/isomerase family.</text>
</comment>
<dbReference type="InterPro" id="IPR029045">
    <property type="entry name" value="ClpP/crotonase-like_dom_sf"/>
</dbReference>
<dbReference type="InterPro" id="IPR001753">
    <property type="entry name" value="Enoyl-CoA_hydra/iso"/>
</dbReference>
<keyword evidence="4" id="KW-1185">Reference proteome</keyword>
<dbReference type="InterPro" id="IPR018376">
    <property type="entry name" value="Enoyl-CoA_hyd/isom_CS"/>
</dbReference>
<dbReference type="PROSITE" id="PS00166">
    <property type="entry name" value="ENOYL_COA_HYDRATASE"/>
    <property type="match status" value="1"/>
</dbReference>
<comment type="caution">
    <text evidence="3">The sequence shown here is derived from an EMBL/GenBank/DDBJ whole genome shotgun (WGS) entry which is preliminary data.</text>
</comment>
<keyword evidence="3" id="KW-0413">Isomerase</keyword>
<gene>
    <name evidence="3" type="ORF">D0Q02_23885</name>
</gene>
<dbReference type="Pfam" id="PF00378">
    <property type="entry name" value="ECH_1"/>
    <property type="match status" value="1"/>
</dbReference>
<accession>A0A372FTN4</accession>
<dbReference type="EMBL" id="QVFU01000036">
    <property type="protein sequence ID" value="RFS44105.1"/>
    <property type="molecule type" value="Genomic_DNA"/>
</dbReference>
<dbReference type="SUPFAM" id="SSF52096">
    <property type="entry name" value="ClpP/crotonase"/>
    <property type="match status" value="1"/>
</dbReference>
<proteinExistence type="inferred from homology"/>
<organism evidence="3 4">
    <name type="scientific">Micromonospora craniellae</name>
    <dbReference type="NCBI Taxonomy" id="2294034"/>
    <lineage>
        <taxon>Bacteria</taxon>
        <taxon>Bacillati</taxon>
        <taxon>Actinomycetota</taxon>
        <taxon>Actinomycetes</taxon>
        <taxon>Micromonosporales</taxon>
        <taxon>Micromonosporaceae</taxon>
        <taxon>Micromonospora</taxon>
    </lineage>
</organism>
<dbReference type="Proteomes" id="UP000262621">
    <property type="component" value="Unassembled WGS sequence"/>
</dbReference>
<protein>
    <submittedName>
        <fullName evidence="3">Enoyl-CoA hydratase/isomerase family protein</fullName>
    </submittedName>
</protein>
<dbReference type="RefSeq" id="WP_117230259.1">
    <property type="nucleotide sequence ID" value="NZ_CP061725.1"/>
</dbReference>
<evidence type="ECO:0000313" key="3">
    <source>
        <dbReference type="EMBL" id="RFS44105.1"/>
    </source>
</evidence>
<evidence type="ECO:0000256" key="2">
    <source>
        <dbReference type="RuleBase" id="RU003707"/>
    </source>
</evidence>
<evidence type="ECO:0000313" key="4">
    <source>
        <dbReference type="Proteomes" id="UP000262621"/>
    </source>
</evidence>
<dbReference type="GO" id="GO:0016853">
    <property type="term" value="F:isomerase activity"/>
    <property type="evidence" value="ECO:0007669"/>
    <property type="project" value="UniProtKB-KW"/>
</dbReference>
<name>A0A372FTN4_9ACTN</name>
<dbReference type="Gene3D" id="3.90.226.10">
    <property type="entry name" value="2-enoyl-CoA Hydratase, Chain A, domain 1"/>
    <property type="match status" value="1"/>
</dbReference>
<dbReference type="PANTHER" id="PTHR11941">
    <property type="entry name" value="ENOYL-COA HYDRATASE-RELATED"/>
    <property type="match status" value="1"/>
</dbReference>
<dbReference type="GO" id="GO:0006635">
    <property type="term" value="P:fatty acid beta-oxidation"/>
    <property type="evidence" value="ECO:0007669"/>
    <property type="project" value="TreeGrafter"/>
</dbReference>
<evidence type="ECO:0000256" key="1">
    <source>
        <dbReference type="ARBA" id="ARBA00005254"/>
    </source>
</evidence>
<dbReference type="CDD" id="cd06558">
    <property type="entry name" value="crotonase-like"/>
    <property type="match status" value="1"/>
</dbReference>
<sequence length="249" mass="26042">MVVDYEYEDPIARIWLNRPGRLNAVVPALVDGLLAALHRAEVDGARTVLLAGRGRAFCSGHDLKEPPEGGDLPQVRARVDRIQEVTRRIRGYPGAVLAAVHGYALGAGCEFALACDVVVASEDAEFGFPEVGVGLSVTGGVSRLLPHLVGLAKARELLLFGERVSAAEALRIGLVGKLAPAGGHEQVAGELAAALAGRPPVALQLARRALDLGLDGTLAQALTVEVDHALLTTHSGEHASPRAEFSDGR</sequence>
<dbReference type="PANTHER" id="PTHR11941:SF54">
    <property type="entry name" value="ENOYL-COA HYDRATASE, MITOCHONDRIAL"/>
    <property type="match status" value="1"/>
</dbReference>